<dbReference type="InterPro" id="IPR001034">
    <property type="entry name" value="DeoR_HTH"/>
</dbReference>
<keyword evidence="7" id="KW-1185">Reference proteome</keyword>
<dbReference type="SMART" id="SM00420">
    <property type="entry name" value="HTH_DEOR"/>
    <property type="match status" value="1"/>
</dbReference>
<dbReference type="InterPro" id="IPR018356">
    <property type="entry name" value="Tscrpt_reg_HTH_DeoR_CS"/>
</dbReference>
<dbReference type="PRINTS" id="PR00033">
    <property type="entry name" value="HTHASNC"/>
</dbReference>
<dbReference type="PANTHER" id="PTHR30363:SF4">
    <property type="entry name" value="GLYCEROL-3-PHOSPHATE REGULON REPRESSOR"/>
    <property type="match status" value="1"/>
</dbReference>
<dbReference type="SUPFAM" id="SSF46785">
    <property type="entry name" value="Winged helix' DNA-binding domain"/>
    <property type="match status" value="1"/>
</dbReference>
<dbReference type="Pfam" id="PF08220">
    <property type="entry name" value="HTH_DeoR"/>
    <property type="match status" value="1"/>
</dbReference>
<evidence type="ECO:0000256" key="2">
    <source>
        <dbReference type="ARBA" id="ARBA00023015"/>
    </source>
</evidence>
<dbReference type="Proteomes" id="UP000035352">
    <property type="component" value="Chromosome"/>
</dbReference>
<dbReference type="EMBL" id="CP011371">
    <property type="protein sequence ID" value="AKJ29517.1"/>
    <property type="molecule type" value="Genomic_DNA"/>
</dbReference>
<dbReference type="GO" id="GO:0003700">
    <property type="term" value="F:DNA-binding transcription factor activity"/>
    <property type="evidence" value="ECO:0007669"/>
    <property type="project" value="InterPro"/>
</dbReference>
<dbReference type="RefSeq" id="WP_047195114.1">
    <property type="nucleotide sequence ID" value="NZ_CP011371.1"/>
</dbReference>
<protein>
    <submittedName>
        <fullName evidence="6">DeoR faimly transcriptional regulator</fullName>
    </submittedName>
</protein>
<dbReference type="PANTHER" id="PTHR30363">
    <property type="entry name" value="HTH-TYPE TRANSCRIPTIONAL REGULATOR SRLR-RELATED"/>
    <property type="match status" value="1"/>
</dbReference>
<dbReference type="InterPro" id="IPR000485">
    <property type="entry name" value="AsnC-type_HTH_dom"/>
</dbReference>
<dbReference type="SMART" id="SM01134">
    <property type="entry name" value="DeoRC"/>
    <property type="match status" value="1"/>
</dbReference>
<keyword evidence="2" id="KW-0805">Transcription regulation</keyword>
<keyword evidence="1" id="KW-0678">Repressor</keyword>
<evidence type="ECO:0000256" key="4">
    <source>
        <dbReference type="ARBA" id="ARBA00023163"/>
    </source>
</evidence>
<dbReference type="KEGG" id="pbh:AAW51_2826"/>
<dbReference type="InterPro" id="IPR037171">
    <property type="entry name" value="NagB/RpiA_transferase-like"/>
</dbReference>
<dbReference type="AlphaFoldDB" id="A0A0G3BJG2"/>
<evidence type="ECO:0000313" key="6">
    <source>
        <dbReference type="EMBL" id="AKJ29517.1"/>
    </source>
</evidence>
<evidence type="ECO:0000256" key="1">
    <source>
        <dbReference type="ARBA" id="ARBA00022491"/>
    </source>
</evidence>
<evidence type="ECO:0000259" key="5">
    <source>
        <dbReference type="PROSITE" id="PS51000"/>
    </source>
</evidence>
<dbReference type="OrthoDB" id="9814815at2"/>
<dbReference type="PROSITE" id="PS51000">
    <property type="entry name" value="HTH_DEOR_2"/>
    <property type="match status" value="1"/>
</dbReference>
<sequence>MLTEQRKQHILAVLKRDGRVVAKTLGQELGLSEDTIRRDLRELARAGLLQRVHGGALPASPAVATLNVREHLCATEKIALGRAAARLIRPGQLVFVDGGTTTQQLVRHLPAGLRATIVTHSPIIAAELAEQPEIEVVLIGGRLYKHSMVSVGAAAVEAIGRIRADLYLMGITGLHAEAGLSTGDLEEAYIKRALMAQAAETVALASSDKLGRASAYCIAPVTALTSLLVSTQADEAAVAPLRALGLQVDRAD</sequence>
<evidence type="ECO:0000313" key="7">
    <source>
        <dbReference type="Proteomes" id="UP000035352"/>
    </source>
</evidence>
<reference evidence="6 7" key="1">
    <citation type="submission" date="2015-05" db="EMBL/GenBank/DDBJ databases">
        <authorList>
            <person name="Tang B."/>
            <person name="Yu Y."/>
        </authorList>
    </citation>
    <scope>NUCLEOTIDE SEQUENCE [LARGE SCALE GENOMIC DNA]</scope>
    <source>
        <strain evidence="6 7">DSM 7029</strain>
    </source>
</reference>
<feature type="domain" description="HTH deoR-type" evidence="5">
    <location>
        <begin position="3"/>
        <end position="58"/>
    </location>
</feature>
<dbReference type="SUPFAM" id="SSF100950">
    <property type="entry name" value="NagB/RpiA/CoA transferase-like"/>
    <property type="match status" value="1"/>
</dbReference>
<dbReference type="STRING" id="413882.AAW51_2826"/>
<keyword evidence="3" id="KW-0238">DNA-binding</keyword>
<dbReference type="PRINTS" id="PR00037">
    <property type="entry name" value="HTHLACR"/>
</dbReference>
<accession>A0A0G3BJG2</accession>
<dbReference type="PROSITE" id="PS00894">
    <property type="entry name" value="HTH_DEOR_1"/>
    <property type="match status" value="1"/>
</dbReference>
<dbReference type="InterPro" id="IPR036390">
    <property type="entry name" value="WH_DNA-bd_sf"/>
</dbReference>
<dbReference type="InterPro" id="IPR014036">
    <property type="entry name" value="DeoR-like_C"/>
</dbReference>
<dbReference type="Pfam" id="PF00455">
    <property type="entry name" value="DeoRC"/>
    <property type="match status" value="1"/>
</dbReference>
<keyword evidence="4" id="KW-0804">Transcription</keyword>
<dbReference type="InterPro" id="IPR050313">
    <property type="entry name" value="Carb_Metab_HTH_regulators"/>
</dbReference>
<proteinExistence type="predicted"/>
<dbReference type="InterPro" id="IPR036388">
    <property type="entry name" value="WH-like_DNA-bd_sf"/>
</dbReference>
<dbReference type="GO" id="GO:0043565">
    <property type="term" value="F:sequence-specific DNA binding"/>
    <property type="evidence" value="ECO:0007669"/>
    <property type="project" value="InterPro"/>
</dbReference>
<dbReference type="PATRIC" id="fig|413882.6.peg.2948"/>
<dbReference type="Gene3D" id="1.10.10.10">
    <property type="entry name" value="Winged helix-like DNA-binding domain superfamily/Winged helix DNA-binding domain"/>
    <property type="match status" value="1"/>
</dbReference>
<name>A0A0G3BJG2_9BURK</name>
<gene>
    <name evidence="6" type="ORF">AAW51_2826</name>
</gene>
<dbReference type="Gene3D" id="3.40.50.1360">
    <property type="match status" value="1"/>
</dbReference>
<evidence type="ECO:0000256" key="3">
    <source>
        <dbReference type="ARBA" id="ARBA00023125"/>
    </source>
</evidence>
<organism evidence="6 7">
    <name type="scientific">Caldimonas brevitalea</name>
    <dbReference type="NCBI Taxonomy" id="413882"/>
    <lineage>
        <taxon>Bacteria</taxon>
        <taxon>Pseudomonadati</taxon>
        <taxon>Pseudomonadota</taxon>
        <taxon>Betaproteobacteria</taxon>
        <taxon>Burkholderiales</taxon>
        <taxon>Sphaerotilaceae</taxon>
        <taxon>Caldimonas</taxon>
    </lineage>
</organism>